<keyword evidence="1" id="KW-1133">Transmembrane helix</keyword>
<name>A0A1B2DU16_9BACL</name>
<dbReference type="KEGG" id="pib:BBD41_00600"/>
<dbReference type="RefSeq" id="WP_099476369.1">
    <property type="nucleotide sequence ID" value="NZ_CP016809.1"/>
</dbReference>
<protein>
    <submittedName>
        <fullName evidence="2">Lantibiotic protection ABC transporter permease</fullName>
    </submittedName>
</protein>
<evidence type="ECO:0000313" key="2">
    <source>
        <dbReference type="EMBL" id="ANY71204.1"/>
    </source>
</evidence>
<organism evidence="2">
    <name type="scientific">Paenibacillus ihbetae</name>
    <dbReference type="NCBI Taxonomy" id="1870820"/>
    <lineage>
        <taxon>Bacteria</taxon>
        <taxon>Bacillati</taxon>
        <taxon>Bacillota</taxon>
        <taxon>Bacilli</taxon>
        <taxon>Bacillales</taxon>
        <taxon>Paenibacillaceae</taxon>
        <taxon>Paenibacillus</taxon>
    </lineage>
</organism>
<accession>A0A1B2DU16</accession>
<keyword evidence="1" id="KW-0472">Membrane</keyword>
<feature type="transmembrane region" description="Helical" evidence="1">
    <location>
        <begin position="121"/>
        <end position="140"/>
    </location>
</feature>
<dbReference type="EMBL" id="CP016809">
    <property type="protein sequence ID" value="ANY71204.1"/>
    <property type="molecule type" value="Genomic_DNA"/>
</dbReference>
<feature type="transmembrane region" description="Helical" evidence="1">
    <location>
        <begin position="86"/>
        <end position="109"/>
    </location>
</feature>
<dbReference type="CDD" id="cd21807">
    <property type="entry name" value="ABC-2_lan_permease_MutE_EpiE-like"/>
    <property type="match status" value="1"/>
</dbReference>
<feature type="transmembrane region" description="Helical" evidence="1">
    <location>
        <begin position="47"/>
        <end position="65"/>
    </location>
</feature>
<dbReference type="AlphaFoldDB" id="A0A1B2DU16"/>
<reference evidence="2" key="1">
    <citation type="submission" date="2016-08" db="EMBL/GenBank/DDBJ databases">
        <title>Complete Genome Seqeunce of Paenibacillus sp. nov. IHBB 9852 from high altitute lake of Indian trans-Himalayas.</title>
        <authorList>
            <person name="Kiran S."/>
            <person name="Swarnkar M.K."/>
            <person name="Rana A."/>
            <person name="Tewari R."/>
            <person name="Gulati A."/>
        </authorList>
    </citation>
    <scope>NUCLEOTIDE SEQUENCE [LARGE SCALE GENOMIC DNA]</scope>
    <source>
        <strain evidence="2">IHBB 9852</strain>
    </source>
</reference>
<dbReference type="NCBIfam" id="TIGR03732">
    <property type="entry name" value="lanti_perm_MutE"/>
    <property type="match status" value="1"/>
</dbReference>
<evidence type="ECO:0000256" key="1">
    <source>
        <dbReference type="SAM" id="Phobius"/>
    </source>
</evidence>
<feature type="transmembrane region" description="Helical" evidence="1">
    <location>
        <begin position="214"/>
        <end position="232"/>
    </location>
</feature>
<feature type="transmembrane region" description="Helical" evidence="1">
    <location>
        <begin position="152"/>
        <end position="170"/>
    </location>
</feature>
<sequence>MIPYLRSERLKLKRTFSAKLIFLVPIANVAFSLLMNPMYFVSNTVNWWSILFLPLMLALWGSLTHQKEQLASSYQGIYLLPVSLRNIWLAKLVVMGGYSLAAFGVYLLVMGTVGMLFTGENILTMVTLMSALVLWITTLWEIPLFLWIAKKWGAAAAIGINIVCAMGLGIPCSTRTFWWACPWSWSIRLMAPMAGVHPNGTLLAPGHALLDMRVLPVGIGLSLLLTVALSMLTMQRFGPQIRSGEGGR</sequence>
<feature type="transmembrane region" description="Helical" evidence="1">
    <location>
        <begin position="20"/>
        <end position="41"/>
    </location>
</feature>
<proteinExistence type="predicted"/>
<dbReference type="Pfam" id="PF12730">
    <property type="entry name" value="ABC2_membrane_4"/>
    <property type="match status" value="1"/>
</dbReference>
<dbReference type="InterPro" id="IPR021205">
    <property type="entry name" value="Lanti_perm_SpaE/MutE/EpiE-like"/>
</dbReference>
<gene>
    <name evidence="2" type="ORF">BBD41_00600</name>
</gene>
<keyword evidence="1" id="KW-0812">Transmembrane</keyword>